<comment type="caution">
    <text evidence="7">The sequence shown here is derived from an EMBL/GenBank/DDBJ whole genome shotgun (WGS) entry which is preliminary data.</text>
</comment>
<evidence type="ECO:0000256" key="4">
    <source>
        <dbReference type="ARBA" id="ARBA00022989"/>
    </source>
</evidence>
<feature type="transmembrane region" description="Helical" evidence="6">
    <location>
        <begin position="50"/>
        <end position="75"/>
    </location>
</feature>
<feature type="transmembrane region" description="Helical" evidence="6">
    <location>
        <begin position="15"/>
        <end position="38"/>
    </location>
</feature>
<keyword evidence="2" id="KW-1003">Cell membrane</keyword>
<feature type="transmembrane region" description="Helical" evidence="6">
    <location>
        <begin position="124"/>
        <end position="144"/>
    </location>
</feature>
<dbReference type="AlphaFoldDB" id="A0A084JJ80"/>
<dbReference type="STRING" id="29354.IO98_17370"/>
<organism evidence="7 8">
    <name type="scientific">Lacrimispora celerecrescens</name>
    <dbReference type="NCBI Taxonomy" id="29354"/>
    <lineage>
        <taxon>Bacteria</taxon>
        <taxon>Bacillati</taxon>
        <taxon>Bacillota</taxon>
        <taxon>Clostridia</taxon>
        <taxon>Lachnospirales</taxon>
        <taxon>Lachnospiraceae</taxon>
        <taxon>Lacrimispora</taxon>
    </lineage>
</organism>
<dbReference type="Proteomes" id="UP000028525">
    <property type="component" value="Unassembled WGS sequence"/>
</dbReference>
<protein>
    <submittedName>
        <fullName evidence="7">Ribose ABC transporter permease</fullName>
    </submittedName>
</protein>
<evidence type="ECO:0000313" key="7">
    <source>
        <dbReference type="EMBL" id="KEZ89014.1"/>
    </source>
</evidence>
<dbReference type="GO" id="GO:0005886">
    <property type="term" value="C:plasma membrane"/>
    <property type="evidence" value="ECO:0007669"/>
    <property type="project" value="UniProtKB-SubCell"/>
</dbReference>
<sequence length="331" mass="35245">MEKKLLKKITGSREASLFLVLVILCMVIQIFSPSFLTAKSILDMLKNNAVIMIMALGMLCVLLVGGIDISITSTLALSGMTVGMLLKYNIIHNTLLLFLIAILVGAICGAIIGFVVARGKVLPIIATMGFMYIYRGLAYLIARSQWASAENLGGFKNFALEKELGLGILNNVIVIVLVCYIIFFAVMKWTKTGRKIYAVGSNPEAAAVSGINTKRIKLLVYTLMGMLAGLCGALAVAVYSSAQPNMLYGKEMDVIAACVIGGVSMSGGRGTVAGALLGSLILAVIAKALPLVGIDSIVQNTVKGCIILAVIIFNVVAQRMMQKENLKGREM</sequence>
<keyword evidence="8" id="KW-1185">Reference proteome</keyword>
<keyword evidence="4 6" id="KW-1133">Transmembrane helix</keyword>
<dbReference type="RefSeq" id="WP_038283227.1">
    <property type="nucleotide sequence ID" value="NZ_JPME01000021.1"/>
</dbReference>
<dbReference type="EMBL" id="JPME01000021">
    <property type="protein sequence ID" value="KEZ89014.1"/>
    <property type="molecule type" value="Genomic_DNA"/>
</dbReference>
<feature type="transmembrane region" description="Helical" evidence="6">
    <location>
        <begin position="164"/>
        <end position="186"/>
    </location>
</feature>
<accession>A0A084JJ80</accession>
<keyword evidence="5 6" id="KW-0472">Membrane</keyword>
<dbReference type="OrthoDB" id="9789111at2"/>
<feature type="transmembrane region" description="Helical" evidence="6">
    <location>
        <begin position="218"/>
        <end position="240"/>
    </location>
</feature>
<dbReference type="PANTHER" id="PTHR32196">
    <property type="entry name" value="ABC TRANSPORTER PERMEASE PROTEIN YPHD-RELATED-RELATED"/>
    <property type="match status" value="1"/>
</dbReference>
<evidence type="ECO:0000313" key="8">
    <source>
        <dbReference type="Proteomes" id="UP000028525"/>
    </source>
</evidence>
<dbReference type="PANTHER" id="PTHR32196:SF72">
    <property type="entry name" value="RIBOSE IMPORT PERMEASE PROTEIN RBSC"/>
    <property type="match status" value="1"/>
</dbReference>
<feature type="transmembrane region" description="Helical" evidence="6">
    <location>
        <begin position="297"/>
        <end position="317"/>
    </location>
</feature>
<dbReference type="InterPro" id="IPR001851">
    <property type="entry name" value="ABC_transp_permease"/>
</dbReference>
<evidence type="ECO:0000256" key="5">
    <source>
        <dbReference type="ARBA" id="ARBA00023136"/>
    </source>
</evidence>
<comment type="subcellular location">
    <subcellularLocation>
        <location evidence="1">Cell membrane</location>
        <topology evidence="1">Multi-pass membrane protein</topology>
    </subcellularLocation>
</comment>
<reference evidence="7 8" key="1">
    <citation type="submission" date="2014-07" db="EMBL/GenBank/DDBJ databases">
        <title>Draft genome of Clostridium celerecrescens 152B isolated from sediments associated with methane hydrate from Krishna Godavari basin.</title>
        <authorList>
            <person name="Honkalas V.S."/>
            <person name="Dabir A.P."/>
            <person name="Arora P."/>
            <person name="Dhakephalkar P.K."/>
        </authorList>
    </citation>
    <scope>NUCLEOTIDE SEQUENCE [LARGE SCALE GENOMIC DNA]</scope>
    <source>
        <strain evidence="7 8">152B</strain>
    </source>
</reference>
<evidence type="ECO:0000256" key="2">
    <source>
        <dbReference type="ARBA" id="ARBA00022475"/>
    </source>
</evidence>
<feature type="transmembrane region" description="Helical" evidence="6">
    <location>
        <begin position="95"/>
        <end position="117"/>
    </location>
</feature>
<name>A0A084JJ80_9FIRM</name>
<proteinExistence type="predicted"/>
<keyword evidence="3 6" id="KW-0812">Transmembrane</keyword>
<feature type="transmembrane region" description="Helical" evidence="6">
    <location>
        <begin position="272"/>
        <end position="291"/>
    </location>
</feature>
<dbReference type="CDD" id="cd06579">
    <property type="entry name" value="TM_PBP1_transp_AraH_like"/>
    <property type="match status" value="1"/>
</dbReference>
<dbReference type="GO" id="GO:0022857">
    <property type="term" value="F:transmembrane transporter activity"/>
    <property type="evidence" value="ECO:0007669"/>
    <property type="project" value="InterPro"/>
</dbReference>
<evidence type="ECO:0000256" key="3">
    <source>
        <dbReference type="ARBA" id="ARBA00022692"/>
    </source>
</evidence>
<evidence type="ECO:0000256" key="6">
    <source>
        <dbReference type="SAM" id="Phobius"/>
    </source>
</evidence>
<gene>
    <name evidence="7" type="ORF">IO98_17370</name>
</gene>
<evidence type="ECO:0000256" key="1">
    <source>
        <dbReference type="ARBA" id="ARBA00004651"/>
    </source>
</evidence>
<dbReference type="Pfam" id="PF02653">
    <property type="entry name" value="BPD_transp_2"/>
    <property type="match status" value="1"/>
</dbReference>